<dbReference type="PANTHER" id="PTHR34047:SF8">
    <property type="entry name" value="PROTEIN YKFC"/>
    <property type="match status" value="1"/>
</dbReference>
<protein>
    <recommendedName>
        <fullName evidence="2">Reverse transcriptase domain-containing protein</fullName>
    </recommendedName>
</protein>
<sequence length="1893" mass="211378">MNPIESSAVPLARPDAALLDQVAARLRRLFAGTARAYIHQQPDGSYRTVRRRLTTNVVRHMLITGGSVGAYQVSNGRVSWICFDFDITKQAQQGAGDAGWASIFDDQLLPLVDQLLQHLRSLAIPHLVEFSGNRGVHVWVTFDRPIPRATAHRVLSSLIDGASLSHDLGAIHVDRFPPDAESISRYGKAVKLPLARHQKSQHFAYLMATAESACLGTPTLYRGLSDELLRSQAAILDQHSSISAAVLLASLNLSPEPPGPAEAPADQFLRCRVTCRTDHPPDLARVILALRQCAVVDNLFSRITESHVATEDDRVTVAGLLNRIEGPRGERYGQELLLEFFATLPGYDVDITREKLSRLRLPPPTCAHLQRRHPGFQCQCAGTSVFHPSPILHLSSCDCSIEPLPVFALLPWEADNLKVAQVRYSLDNDEIPVHSTINALENLTPAELATWTRIDETPPHSDVRFHQFRRSEGGGATRVLFALSAKDKIWTAAHTLCLNHLYHSEFSDRTFGYRLQPGCGGHNLFMPWFRQWQAFVAEIADYVDDHAYDDYIVLKLDIKSYYDSVDLHRLQAALIDGATTNLRGKLAALSADEASLHRATVRHLVNVARQLGSGDRGLPQGPAFARYLAEVFLLELDSLAAEFFDQGCVHYSRFVDDMIFIFEPEPMDAPVAAKARIDAYLRTLGLDLNLAKGFLGKVSDFRASFKVYRQEDKYTIDQASRRYRAAPRETVETAAKRLLDLIGIDGTTQPKIDELSFFYSHFTENTAIAALQQRLEGQLLTASVGRGSVFTRLFNQMIDRLISDESKVLPNELSSLTGLGREALLNAILSAAVTRGLTGHAIQQLHPVLVMYVSTESSSLERQLLLAIMMVDHRLAQDYFLEEATRADSISAISASFPKAVPTVWNDRMLSYLETAGFSDHVVLAYELIFTSECDPDLEAEICRLFVNRSLNAIGSAIARPCHDLFRSEARSAETFELREMYHQLVCFAPLVAGTVPWNWEQLTALWANAIASWRALDGRPTWHALWLRRASKLQTLGSVNCLIVGGIRKGMLNGASDHQRIFTNYYELLVLCVTRQGSKLSADFQPRHIEDALQQARNSSKFLQWILASGADTILWPSTEECVENVVRNDLMVLNRGSELMVRFPASWPKITFTHLPDFHTEPDGIGSDYVCAYYNIAKGDFVDLHTKMLGPATDLIEFARQALKVRSGVQEFSSKHFPRYERFVNVFGAETRLLRDTLAPQAPFSGLADFFVFNGTESAPNTAESFDANIWRWVADSGRRLLNRDHAVEVTSRDMETSLVPFKKVSTRLETLRNLVSRVPPGGVDPGRPEQMELVKCAALFAALRSPETEGIDGHASHALRCDRFLELYLRLRDRSRFEERILFDPCEQPRCSTLRDLYVSVAESIGRFESQVSNTQSDFQICQELHERLHALEAAVRTLDSDLATYPGLTAADFKACKIAVDVDTGRLMVDGQDVRKLGGDVLVARLSREEASFTCVTDADFAGLGNAEGRTFLCSTSRFSLLAMASGPVLAAWQAIEKRYQLRREGALSPELIATADPPWKEIECSPYFADAREVVMANLGLNDSGRATAKLIAWLQLFDPSYRVLLLEVIAAHFCVKEQDVQHLLTRVDKLYRAGDVVFTIKEPGDLGGIHRIFLRASDLARRLEVARPVPKIVSLGKAAPQDVKRRLIVPHDVGISGGQVAKAFESYYLAKDVDERCKGLPVESRYHQVAADSFMDFRRGLLRFDEVYFVFGRYTTEAEQKIRAALASYYQGESVKFDGSEVSNGSHKLGQALHLNETRRREFASLVCNDGLLKTIFEIPREELPHLKQERKYTDRINLMVRVESVPKGAAKLFTLRPLKPDVEPLFKRIAEHPPARGIASSAGDSG</sequence>
<dbReference type="CDD" id="cd00525">
    <property type="entry name" value="AE_Prim_S_like"/>
    <property type="match status" value="1"/>
</dbReference>
<comment type="caution">
    <text evidence="3">The sequence shown here is derived from an EMBL/GenBank/DDBJ whole genome shotgun (WGS) entry which is preliminary data.</text>
</comment>
<evidence type="ECO:0000313" key="3">
    <source>
        <dbReference type="EMBL" id="RDE48927.1"/>
    </source>
</evidence>
<dbReference type="SUPFAM" id="SSF56747">
    <property type="entry name" value="Prim-pol domain"/>
    <property type="match status" value="1"/>
</dbReference>
<dbReference type="PROSITE" id="PS50878">
    <property type="entry name" value="RT_POL"/>
    <property type="match status" value="1"/>
</dbReference>
<name>A0A369XL01_9PROT</name>
<organism evidence="3 4">
    <name type="scientific">Candidatus Accumulibacter meliphilus</name>
    <dbReference type="NCBI Taxonomy" id="2211374"/>
    <lineage>
        <taxon>Bacteria</taxon>
        <taxon>Pseudomonadati</taxon>
        <taxon>Pseudomonadota</taxon>
        <taxon>Betaproteobacteria</taxon>
        <taxon>Candidatus Accumulibacter</taxon>
    </lineage>
</organism>
<gene>
    <name evidence="3" type="ORF">DVS81_19450</name>
</gene>
<dbReference type="InterPro" id="IPR054347">
    <property type="entry name" value="TOTE_primase"/>
</dbReference>
<dbReference type="InterPro" id="IPR043502">
    <property type="entry name" value="DNA/RNA_pol_sf"/>
</dbReference>
<accession>A0A369XL01</accession>
<evidence type="ECO:0000256" key="1">
    <source>
        <dbReference type="ARBA" id="ARBA00034120"/>
    </source>
</evidence>
<dbReference type="InterPro" id="IPR000477">
    <property type="entry name" value="RT_dom"/>
</dbReference>
<evidence type="ECO:0000259" key="2">
    <source>
        <dbReference type="PROSITE" id="PS50878"/>
    </source>
</evidence>
<dbReference type="PANTHER" id="PTHR34047">
    <property type="entry name" value="NUCLEAR INTRON MATURASE 1, MITOCHONDRIAL-RELATED"/>
    <property type="match status" value="1"/>
</dbReference>
<proteinExistence type="inferred from homology"/>
<feature type="domain" description="Reverse transcriptase" evidence="2">
    <location>
        <begin position="447"/>
        <end position="746"/>
    </location>
</feature>
<dbReference type="CDD" id="cd01646">
    <property type="entry name" value="RT_Bac_retron_I"/>
    <property type="match status" value="1"/>
</dbReference>
<dbReference type="Proteomes" id="UP000253831">
    <property type="component" value="Unassembled WGS sequence"/>
</dbReference>
<reference evidence="3 4" key="1">
    <citation type="submission" date="2018-05" db="EMBL/GenBank/DDBJ databases">
        <title>Integrated omic analyses show evidence that a Ca. Accumulibacter phosphatis strain performs denitrification under micro-aerobic conditions.</title>
        <authorList>
            <person name="Camejo P.Y."/>
            <person name="Katherine M.D."/>
            <person name="Daniel N.R."/>
        </authorList>
    </citation>
    <scope>NUCLEOTIDE SEQUENCE [LARGE SCALE GENOMIC DNA]</scope>
    <source>
        <strain evidence="3">UW-LDO-IC</strain>
    </source>
</reference>
<evidence type="ECO:0000313" key="4">
    <source>
        <dbReference type="Proteomes" id="UP000253831"/>
    </source>
</evidence>
<dbReference type="InterPro" id="IPR051083">
    <property type="entry name" value="GrpII_Intron_Splice-Mob/Def"/>
</dbReference>
<dbReference type="SUPFAM" id="SSF56672">
    <property type="entry name" value="DNA/RNA polymerases"/>
    <property type="match status" value="1"/>
</dbReference>
<dbReference type="EMBL" id="QPGA01000070">
    <property type="protein sequence ID" value="RDE48927.1"/>
    <property type="molecule type" value="Genomic_DNA"/>
</dbReference>
<dbReference type="Pfam" id="PF22548">
    <property type="entry name" value="AEP-TOTE"/>
    <property type="match status" value="1"/>
</dbReference>
<comment type="similarity">
    <text evidence="1">Belongs to the bacterial reverse transcriptase family.</text>
</comment>